<evidence type="ECO:0000313" key="4">
    <source>
        <dbReference type="EMBL" id="STX44716.1"/>
    </source>
</evidence>
<feature type="chain" id="PRO_5017086992" evidence="2">
    <location>
        <begin position="25"/>
        <end position="270"/>
    </location>
</feature>
<dbReference type="InterPro" id="IPR011460">
    <property type="entry name" value="Lcl_C"/>
</dbReference>
<organism evidence="4 5">
    <name type="scientific">Legionella donaldsonii</name>
    <dbReference type="NCBI Taxonomy" id="45060"/>
    <lineage>
        <taxon>Bacteria</taxon>
        <taxon>Pseudomonadati</taxon>
        <taxon>Pseudomonadota</taxon>
        <taxon>Gammaproteobacteria</taxon>
        <taxon>Legionellales</taxon>
        <taxon>Legionellaceae</taxon>
        <taxon>Legionella</taxon>
    </lineage>
</organism>
<name>A0A378JBK1_9GAMM</name>
<feature type="compositionally biased region" description="Low complexity" evidence="1">
    <location>
        <begin position="50"/>
        <end position="64"/>
    </location>
</feature>
<proteinExistence type="predicted"/>
<evidence type="ECO:0000256" key="2">
    <source>
        <dbReference type="SAM" id="SignalP"/>
    </source>
</evidence>
<keyword evidence="5" id="KW-1185">Reference proteome</keyword>
<reference evidence="4 5" key="1">
    <citation type="submission" date="2018-06" db="EMBL/GenBank/DDBJ databases">
        <authorList>
            <consortium name="Pathogen Informatics"/>
            <person name="Doyle S."/>
        </authorList>
    </citation>
    <scope>NUCLEOTIDE SEQUENCE [LARGE SCALE GENOMIC DNA]</scope>
    <source>
        <strain evidence="4 5">NCTC13292</strain>
    </source>
</reference>
<dbReference type="Proteomes" id="UP000254677">
    <property type="component" value="Unassembled WGS sequence"/>
</dbReference>
<accession>A0A378JBK1</accession>
<feature type="signal peptide" evidence="2">
    <location>
        <begin position="1"/>
        <end position="24"/>
    </location>
</feature>
<feature type="region of interest" description="Disordered" evidence="1">
    <location>
        <begin position="50"/>
        <end position="72"/>
    </location>
</feature>
<feature type="domain" description="Lcl C-terminal" evidence="3">
    <location>
        <begin position="187"/>
        <end position="268"/>
    </location>
</feature>
<dbReference type="EMBL" id="UGOA01000001">
    <property type="protein sequence ID" value="STX44716.1"/>
    <property type="molecule type" value="Genomic_DNA"/>
</dbReference>
<gene>
    <name evidence="4" type="primary">lvrE_2</name>
    <name evidence="4" type="ORF">NCTC13292_02866</name>
</gene>
<evidence type="ECO:0000256" key="1">
    <source>
        <dbReference type="SAM" id="MobiDB-lite"/>
    </source>
</evidence>
<dbReference type="OrthoDB" id="5573519at2"/>
<dbReference type="AlphaFoldDB" id="A0A378JBK1"/>
<dbReference type="RefSeq" id="WP_115222387.1">
    <property type="nucleotide sequence ID" value="NZ_UGOA01000001.1"/>
</dbReference>
<evidence type="ECO:0000259" key="3">
    <source>
        <dbReference type="Pfam" id="PF07603"/>
    </source>
</evidence>
<keyword evidence="2" id="KW-0732">Signal</keyword>
<protein>
    <submittedName>
        <fullName evidence="4">Legionella vir region protein</fullName>
    </submittedName>
</protein>
<sequence>MNKKLTMVGIGIVSAVSLTTAVYGANPASTQYVDQKIQQAVSQLESQIASISGTPGPQGPQGPQGSSGVGIPAGGTTGQLLAKVTNLNYDTQWIDGPVTYAVGQQTMGGVVFWVDSSGQHGLIAASADNEGGGTVTWRNSTDVLTRAISDGIYGGRPNTGQIMALQVPDGNNIFAARVCYNYAIQADGTSACADPGAAGATCYADWYLPSRFELNQLYLQRAAVGGFTTNSYWSSTESSASDAWAQSFTNGSQSFPLKDSLMQVRCIRAF</sequence>
<dbReference type="Pfam" id="PF07603">
    <property type="entry name" value="Lcl_C"/>
    <property type="match status" value="1"/>
</dbReference>
<evidence type="ECO:0000313" key="5">
    <source>
        <dbReference type="Proteomes" id="UP000254677"/>
    </source>
</evidence>